<dbReference type="AlphaFoldDB" id="B6AP76"/>
<reference evidence="2" key="2">
    <citation type="journal article" date="2008" name="PLoS Biol.">
        <title>Population genomic analysis of strain variation in Leptospirillum group II bacteria involved in acid mine drainage formation.</title>
        <authorList>
            <person name="Simmons S.L."/>
            <person name="Dibartolo G."/>
            <person name="Denef V.J."/>
            <person name="Goltsman D.S."/>
            <person name="Thelen M.P."/>
            <person name="Banfield J.F."/>
        </authorList>
    </citation>
    <scope>NUCLEOTIDE SEQUENCE [LARGE SCALE GENOMIC DNA]</scope>
</reference>
<feature type="region of interest" description="Disordered" evidence="1">
    <location>
        <begin position="1"/>
        <end position="29"/>
    </location>
</feature>
<name>B6AP76_9BACT</name>
<feature type="compositionally biased region" description="Basic and acidic residues" evidence="1">
    <location>
        <begin position="115"/>
        <end position="139"/>
    </location>
</feature>
<proteinExistence type="predicted"/>
<evidence type="ECO:0000256" key="1">
    <source>
        <dbReference type="SAM" id="MobiDB-lite"/>
    </source>
</evidence>
<gene>
    <name evidence="2" type="ORF">CGL2_08228003</name>
</gene>
<accession>B6AP76</accession>
<evidence type="ECO:0000313" key="2">
    <source>
        <dbReference type="EMBL" id="EDZ39062.1"/>
    </source>
</evidence>
<organism evidence="2">
    <name type="scientific">Leptospirillum sp. Group II '5-way CG'</name>
    <dbReference type="NCBI Taxonomy" id="419541"/>
    <lineage>
        <taxon>Bacteria</taxon>
        <taxon>Pseudomonadati</taxon>
        <taxon>Nitrospirota</taxon>
        <taxon>Nitrospiria</taxon>
        <taxon>Nitrospirales</taxon>
        <taxon>Nitrospiraceae</taxon>
        <taxon>Leptospirillum</taxon>
    </lineage>
</organism>
<dbReference type="EMBL" id="DS995260">
    <property type="protein sequence ID" value="EDZ39062.1"/>
    <property type="molecule type" value="Genomic_DNA"/>
</dbReference>
<feature type="region of interest" description="Disordered" evidence="1">
    <location>
        <begin position="104"/>
        <end position="139"/>
    </location>
</feature>
<protein>
    <submittedName>
        <fullName evidence="2">Uncharacterized protein</fullName>
    </submittedName>
</protein>
<reference evidence="2" key="1">
    <citation type="journal article" date="2004" name="Nature">
        <title>Community structure and metabolism through reconstruction of microbial genomes from the environment.</title>
        <authorList>
            <person name="Tyson G.W."/>
            <person name="Chapman J."/>
            <person name="Hugenholtz P."/>
            <person name="Allen E.E."/>
            <person name="Ram R.J."/>
            <person name="Richardson P.M."/>
            <person name="Solovyev V.V."/>
            <person name="Rubin E.M."/>
            <person name="Rokhsar D.S."/>
            <person name="Banfield J.F."/>
        </authorList>
    </citation>
    <scope>NUCLEOTIDE SEQUENCE [LARGE SCALE GENOMIC DNA]</scope>
</reference>
<sequence length="139" mass="15608">MEIQENQGALFANEKKNDKQPDFGGKVNIGGKEFHAAGWDNKEKGLKLNVSEKVGEQYRDVGGGLLSVNDKGNNDKRPDYRGEIRMNGESVNVSVWKRETKEMKPMLSVQTSPNLDRKKEIEHKANHAAQKEVRKGMGL</sequence>